<accession>A0A1S8GSF8</accession>
<evidence type="ECO:0000313" key="1">
    <source>
        <dbReference type="EMBL" id="OOL19950.1"/>
    </source>
</evidence>
<dbReference type="Proteomes" id="UP000200980">
    <property type="component" value="Unassembled WGS sequence"/>
</dbReference>
<reference evidence="1 2" key="1">
    <citation type="journal article" date="2016" name="PLoS ONE">
        <title>Whole-Genome Sequence Analysis of Bombella intestini LMG 28161T, a Novel Acetic Acid Bacterium Isolated from the Crop of a Red-Tailed Bumble Bee, Bombus lapidarius.</title>
        <authorList>
            <person name="Li L."/>
            <person name="Illeghems K."/>
            <person name="Van Kerrebroeck S."/>
            <person name="Borremans W."/>
            <person name="Cleenwerck I."/>
            <person name="Smagghe G."/>
            <person name="De Vuyst L."/>
            <person name="Vandamme P."/>
        </authorList>
    </citation>
    <scope>NUCLEOTIDE SEQUENCE [LARGE SCALE GENOMIC DNA]</scope>
    <source>
        <strain evidence="1 2">R-52487</strain>
    </source>
</reference>
<comment type="caution">
    <text evidence="1">The sequence shown here is derived from an EMBL/GenBank/DDBJ whole genome shotgun (WGS) entry which is preliminary data.</text>
</comment>
<organism evidence="1 2">
    <name type="scientific">Bombella intestini</name>
    <dbReference type="NCBI Taxonomy" id="1539051"/>
    <lineage>
        <taxon>Bacteria</taxon>
        <taxon>Pseudomonadati</taxon>
        <taxon>Pseudomonadota</taxon>
        <taxon>Alphaproteobacteria</taxon>
        <taxon>Acetobacterales</taxon>
        <taxon>Acetobacteraceae</taxon>
        <taxon>Bombella</taxon>
    </lineage>
</organism>
<proteinExistence type="predicted"/>
<name>A0A1S8GSF8_9PROT</name>
<keyword evidence="2" id="KW-1185">Reference proteome</keyword>
<gene>
    <name evidence="1" type="ORF">AL01_03165</name>
</gene>
<sequence length="100" mass="10596">MRKKVGKMLDNINKMGGSSPACSTILCLAPYVGMGTSGGPACVGPNQIYFNIRVFDPWSGYDADLTKAVRGAYLKTCPDAENAALAMIENNAVGTWFSGQ</sequence>
<dbReference type="AlphaFoldDB" id="A0A1S8GSF8"/>
<evidence type="ECO:0000313" key="2">
    <source>
        <dbReference type="Proteomes" id="UP000200980"/>
    </source>
</evidence>
<protein>
    <submittedName>
        <fullName evidence="1">Uncharacterized protein</fullName>
    </submittedName>
</protein>
<dbReference type="EMBL" id="JATM01000001">
    <property type="protein sequence ID" value="OOL19950.1"/>
    <property type="molecule type" value="Genomic_DNA"/>
</dbReference>